<feature type="compositionally biased region" description="Low complexity" evidence="1">
    <location>
        <begin position="884"/>
        <end position="898"/>
    </location>
</feature>
<evidence type="ECO:0000313" key="3">
    <source>
        <dbReference type="Proteomes" id="UP000054937"/>
    </source>
</evidence>
<keyword evidence="3" id="KW-1185">Reference proteome</keyword>
<feature type="region of interest" description="Disordered" evidence="1">
    <location>
        <begin position="292"/>
        <end position="343"/>
    </location>
</feature>
<feature type="region of interest" description="Disordered" evidence="1">
    <location>
        <begin position="411"/>
        <end position="445"/>
    </location>
</feature>
<evidence type="ECO:0000313" key="2">
    <source>
        <dbReference type="EMBL" id="KRX00805.1"/>
    </source>
</evidence>
<feature type="region of interest" description="Disordered" evidence="1">
    <location>
        <begin position="925"/>
        <end position="1083"/>
    </location>
</feature>
<name>A0A0V0QF80_PSEPJ</name>
<feature type="compositionally biased region" description="Low complexity" evidence="1">
    <location>
        <begin position="424"/>
        <end position="439"/>
    </location>
</feature>
<comment type="caution">
    <text evidence="2">The sequence shown here is derived from an EMBL/GenBank/DDBJ whole genome shotgun (WGS) entry which is preliminary data.</text>
</comment>
<feature type="compositionally biased region" description="Acidic residues" evidence="1">
    <location>
        <begin position="459"/>
        <end position="470"/>
    </location>
</feature>
<evidence type="ECO:0000256" key="1">
    <source>
        <dbReference type="SAM" id="MobiDB-lite"/>
    </source>
</evidence>
<protein>
    <submittedName>
        <fullName evidence="2">Uncharacterized protein</fullName>
    </submittedName>
</protein>
<dbReference type="EMBL" id="LDAU01000181">
    <property type="protein sequence ID" value="KRX00805.1"/>
    <property type="molecule type" value="Genomic_DNA"/>
</dbReference>
<feature type="compositionally biased region" description="Basic and acidic residues" evidence="1">
    <location>
        <begin position="711"/>
        <end position="747"/>
    </location>
</feature>
<feature type="region of interest" description="Disordered" evidence="1">
    <location>
        <begin position="680"/>
        <end position="762"/>
    </location>
</feature>
<dbReference type="InParanoid" id="A0A0V0QF80"/>
<dbReference type="Proteomes" id="UP000054937">
    <property type="component" value="Unassembled WGS sequence"/>
</dbReference>
<organism evidence="2 3">
    <name type="scientific">Pseudocohnilembus persalinus</name>
    <name type="common">Ciliate</name>
    <dbReference type="NCBI Taxonomy" id="266149"/>
    <lineage>
        <taxon>Eukaryota</taxon>
        <taxon>Sar</taxon>
        <taxon>Alveolata</taxon>
        <taxon>Ciliophora</taxon>
        <taxon>Intramacronucleata</taxon>
        <taxon>Oligohymenophorea</taxon>
        <taxon>Scuticociliatia</taxon>
        <taxon>Philasterida</taxon>
        <taxon>Pseudocohnilembidae</taxon>
        <taxon>Pseudocohnilembus</taxon>
    </lineage>
</organism>
<dbReference type="AlphaFoldDB" id="A0A0V0QF80"/>
<feature type="compositionally biased region" description="Low complexity" evidence="1">
    <location>
        <begin position="701"/>
        <end position="710"/>
    </location>
</feature>
<reference evidence="2 3" key="1">
    <citation type="journal article" date="2015" name="Sci. Rep.">
        <title>Genome of the facultative scuticociliatosis pathogen Pseudocohnilembus persalinus provides insight into its virulence through horizontal gene transfer.</title>
        <authorList>
            <person name="Xiong J."/>
            <person name="Wang G."/>
            <person name="Cheng J."/>
            <person name="Tian M."/>
            <person name="Pan X."/>
            <person name="Warren A."/>
            <person name="Jiang C."/>
            <person name="Yuan D."/>
            <person name="Miao W."/>
        </authorList>
    </citation>
    <scope>NUCLEOTIDE SEQUENCE [LARGE SCALE GENOMIC DNA]</scope>
    <source>
        <strain evidence="2">36N120E</strain>
    </source>
</reference>
<feature type="compositionally biased region" description="Low complexity" evidence="1">
    <location>
        <begin position="850"/>
        <end position="862"/>
    </location>
</feature>
<feature type="compositionally biased region" description="Low complexity" evidence="1">
    <location>
        <begin position="818"/>
        <end position="842"/>
    </location>
</feature>
<feature type="region of interest" description="Disordered" evidence="1">
    <location>
        <begin position="456"/>
        <end position="475"/>
    </location>
</feature>
<accession>A0A0V0QF80</accession>
<gene>
    <name evidence="2" type="ORF">PPERSA_01984</name>
</gene>
<proteinExistence type="predicted"/>
<sequence length="1083" mass="127264">MHILEAAPKLIIIQNTYLPPSPYKLNFAFFITPAEFQPFAQRNGNTSVLYDHIRLLDENKIQKTQGPLTIEMNNNSSSNLQYQQGQNQQQQYSNFVNQPGMNSNNSNFIFSNQIRPLQTQYNQQLYRFGISTQQHVDIQIRQLVTDPQTGLPYETNTKNPKEKYPPLISVLMLLEELSSKFSFGFDLYFQMDPKMMSFIASTALNEEEGSRQVLSKFDIIECIRELSSSYDIFCLEEKDIFEIVTETDTQNFAQLVNLPYQFQITYASIYQNLKRQKQMTSSQNYQQQMYNSNQQGNFNNPQGQQQSGQSGSLSNQQYNQQNPGNNQYMQGQQGYGQQNNQQFNMQQGGQNQQYQNMYPNQIQNYPQQMMKPAMQVDINSMYQPNMNQPQNMNVQQQMPYNQQQQMYYNQPQVKKERKKRTQNSKKIQQQNQQQSTSFQGYGAQGVGQNDEQVYLSDQSQEDDDDEDDENELGRASMVTKKIKKLSYVSRASQLQTFNEVKQYLEPFFSTPRSTSTLSRFFVVFSTEPRPGMDDPTAYLERLDEQMIRFVEKYKEHTGQELEMYKKDYESEHKRLYAFQNTEFYGTTRRSLYSKHISTVANLMSQNKKEKFAFAAKDVLIINGAQGVRTHDLANKIDISKRLAAKKFKKKEVNDEKKKNIEALKQQKKNQPKVFHNIIANLPTPKGEKTKQQKFFEKPSAQNSKKSQSTNKSKEPKEPPKKEKKVEKPKKEKQEKPPKQEPHHEKPKDKKNKGGYNYNSQDTSYLSIKPTYNKLYAADKNFRSKRMQERQQKTIQLEDEKQIEQFAQQQLYGDSYLQQGPMQQSSQNDQQQQYEQQQQQQQMQEEHNHHQNNNNNNNHMNNNRVSEGYDGNDTMLEVEGEDRSQQQQQNNVNNSNNYNGEQQQQNEVQANNSNQQQQQLEENGMNSNNINEESNNNNNNNKNSNQQYQNNGQNSENNNYQQEVQNMPQQQNSGNNGQNNEYQQDQNDQKQHNSNNNNNNNNNNEESSYQQDQGQNFSDQQQQEQQQQSQQQQFQQENNKNFEEQQQQPQQDQQQQQEDQLQDQQLIQQQNQNQDQEQQQQQQV</sequence>
<feature type="region of interest" description="Disordered" evidence="1">
    <location>
        <begin position="818"/>
        <end position="898"/>
    </location>
</feature>
<feature type="compositionally biased region" description="Basic and acidic residues" evidence="1">
    <location>
        <begin position="685"/>
        <end position="696"/>
    </location>
</feature>